<dbReference type="Pfam" id="PF01098">
    <property type="entry name" value="FTSW_RODA_SPOVE"/>
    <property type="match status" value="1"/>
</dbReference>
<evidence type="ECO:0000256" key="9">
    <source>
        <dbReference type="ARBA" id="ARBA00032370"/>
    </source>
</evidence>
<feature type="transmembrane region" description="Helical" evidence="18">
    <location>
        <begin position="226"/>
        <end position="243"/>
    </location>
</feature>
<feature type="compositionally biased region" description="Low complexity" evidence="17">
    <location>
        <begin position="61"/>
        <end position="74"/>
    </location>
</feature>
<keyword evidence="8 18" id="KW-0472">Membrane</keyword>
<evidence type="ECO:0000256" key="14">
    <source>
        <dbReference type="ARBA" id="ARBA00044770"/>
    </source>
</evidence>
<feature type="transmembrane region" description="Helical" evidence="18">
    <location>
        <begin position="497"/>
        <end position="514"/>
    </location>
</feature>
<evidence type="ECO:0000256" key="5">
    <source>
        <dbReference type="ARBA" id="ARBA00022960"/>
    </source>
</evidence>
<reference evidence="19 20" key="1">
    <citation type="submission" date="2023-02" db="EMBL/GenBank/DDBJ databases">
        <title>Novel Oscillospiraceae bacterial genomes.</title>
        <authorList>
            <person name="Srinivasan S."/>
            <person name="Austin M.N."/>
            <person name="Fiedler T.L."/>
            <person name="Strenk S.M."/>
            <person name="Agnew K.J."/>
            <person name="Nagana Gowda G.A."/>
            <person name="Raftery D."/>
            <person name="Beamer M.A."/>
            <person name="Achilles S.L."/>
            <person name="Wiesenfeld H.C."/>
            <person name="Fredricks D.N."/>
            <person name="Hillier S.L."/>
        </authorList>
    </citation>
    <scope>NUCLEOTIDE SEQUENCE [LARGE SCALE GENOMIC DNA]</scope>
    <source>
        <strain evidence="19 20">CHIC02 1186E3-8</strain>
    </source>
</reference>
<keyword evidence="7 18" id="KW-1133">Transmembrane helix</keyword>
<name>A0ABY8C5M8_9FIRM</name>
<dbReference type="RefSeq" id="WP_315568595.1">
    <property type="nucleotide sequence ID" value="NZ_CP118866.1"/>
</dbReference>
<comment type="subcellular location">
    <subcellularLocation>
        <location evidence="1">Membrane</location>
        <topology evidence="1">Multi-pass membrane protein</topology>
    </subcellularLocation>
</comment>
<keyword evidence="4 18" id="KW-0812">Transmembrane</keyword>
<evidence type="ECO:0000256" key="11">
    <source>
        <dbReference type="ARBA" id="ARBA00038053"/>
    </source>
</evidence>
<evidence type="ECO:0000256" key="3">
    <source>
        <dbReference type="ARBA" id="ARBA00022679"/>
    </source>
</evidence>
<feature type="transmembrane region" description="Helical" evidence="18">
    <location>
        <begin position="184"/>
        <end position="206"/>
    </location>
</feature>
<comment type="function">
    <text evidence="16">Peptidoglycan polymerase that is essential for cell division.</text>
</comment>
<feature type="transmembrane region" description="Helical" evidence="18">
    <location>
        <begin position="422"/>
        <end position="446"/>
    </location>
</feature>
<keyword evidence="5" id="KW-0133">Cell shape</keyword>
<dbReference type="PANTHER" id="PTHR30474:SF2">
    <property type="entry name" value="PEPTIDOGLYCAN GLYCOSYLTRANSFERASE FTSW-RELATED"/>
    <property type="match status" value="1"/>
</dbReference>
<evidence type="ECO:0000256" key="8">
    <source>
        <dbReference type="ARBA" id="ARBA00023136"/>
    </source>
</evidence>
<feature type="transmembrane region" description="Helical" evidence="18">
    <location>
        <begin position="319"/>
        <end position="337"/>
    </location>
</feature>
<feature type="transmembrane region" description="Helical" evidence="18">
    <location>
        <begin position="114"/>
        <end position="134"/>
    </location>
</feature>
<evidence type="ECO:0000256" key="2">
    <source>
        <dbReference type="ARBA" id="ARBA00022676"/>
    </source>
</evidence>
<evidence type="ECO:0000256" key="10">
    <source>
        <dbReference type="ARBA" id="ARBA00033270"/>
    </source>
</evidence>
<feature type="transmembrane region" description="Helical" evidence="18">
    <location>
        <begin position="290"/>
        <end position="307"/>
    </location>
</feature>
<dbReference type="EMBL" id="CP118868">
    <property type="protein sequence ID" value="WEG35901.1"/>
    <property type="molecule type" value="Genomic_DNA"/>
</dbReference>
<dbReference type="EC" id="2.4.99.28" evidence="14"/>
<keyword evidence="20" id="KW-1185">Reference proteome</keyword>
<comment type="catalytic activity">
    <reaction evidence="15">
        <text>[GlcNAc-(1-&gt;4)-Mur2Ac(oyl-L-Ala-gamma-D-Glu-L-Lys-D-Ala-D-Ala)](n)-di-trans,octa-cis-undecaprenyl diphosphate + beta-D-GlcNAc-(1-&gt;4)-Mur2Ac(oyl-L-Ala-gamma-D-Glu-L-Lys-D-Ala-D-Ala)-di-trans,octa-cis-undecaprenyl diphosphate = [GlcNAc-(1-&gt;4)-Mur2Ac(oyl-L-Ala-gamma-D-Glu-L-Lys-D-Ala-D-Ala)](n+1)-di-trans,octa-cis-undecaprenyl diphosphate + di-trans,octa-cis-undecaprenyl diphosphate + H(+)</text>
        <dbReference type="Rhea" id="RHEA:23708"/>
        <dbReference type="Rhea" id="RHEA-COMP:9602"/>
        <dbReference type="Rhea" id="RHEA-COMP:9603"/>
        <dbReference type="ChEBI" id="CHEBI:15378"/>
        <dbReference type="ChEBI" id="CHEBI:58405"/>
        <dbReference type="ChEBI" id="CHEBI:60033"/>
        <dbReference type="ChEBI" id="CHEBI:78435"/>
        <dbReference type="EC" id="2.4.99.28"/>
    </reaction>
</comment>
<evidence type="ECO:0000256" key="4">
    <source>
        <dbReference type="ARBA" id="ARBA00022692"/>
    </source>
</evidence>
<protein>
    <recommendedName>
        <fullName evidence="12">Probable peptidoglycan glycosyltransferase FtsW</fullName>
        <ecNumber evidence="14">2.4.99.28</ecNumber>
    </recommendedName>
    <alternativeName>
        <fullName evidence="13">Cell division protein FtsW</fullName>
    </alternativeName>
    <alternativeName>
        <fullName evidence="10">Cell wall polymerase</fullName>
    </alternativeName>
    <alternativeName>
        <fullName evidence="9">Peptidoglycan polymerase</fullName>
    </alternativeName>
</protein>
<evidence type="ECO:0000256" key="16">
    <source>
        <dbReference type="ARBA" id="ARBA00049966"/>
    </source>
</evidence>
<evidence type="ECO:0000256" key="13">
    <source>
        <dbReference type="ARBA" id="ARBA00041418"/>
    </source>
</evidence>
<evidence type="ECO:0000313" key="19">
    <source>
        <dbReference type="EMBL" id="WEG35901.1"/>
    </source>
</evidence>
<keyword evidence="2" id="KW-0328">Glycosyltransferase</keyword>
<dbReference type="Proteomes" id="UP001220478">
    <property type="component" value="Chromosome"/>
</dbReference>
<evidence type="ECO:0000256" key="1">
    <source>
        <dbReference type="ARBA" id="ARBA00004141"/>
    </source>
</evidence>
<proteinExistence type="inferred from homology"/>
<comment type="similarity">
    <text evidence="11">Belongs to the SEDS family. FtsW subfamily.</text>
</comment>
<evidence type="ECO:0000256" key="6">
    <source>
        <dbReference type="ARBA" id="ARBA00022984"/>
    </source>
</evidence>
<feature type="transmembrane region" description="Helical" evidence="18">
    <location>
        <begin position="458"/>
        <end position="477"/>
    </location>
</feature>
<feature type="transmembrane region" description="Helical" evidence="18">
    <location>
        <begin position="154"/>
        <end position="172"/>
    </location>
</feature>
<keyword evidence="3" id="KW-0808">Transferase</keyword>
<feature type="transmembrane region" description="Helical" evidence="18">
    <location>
        <begin position="264"/>
        <end position="284"/>
    </location>
</feature>
<dbReference type="InterPro" id="IPR001182">
    <property type="entry name" value="FtsW/RodA"/>
</dbReference>
<evidence type="ECO:0000256" key="17">
    <source>
        <dbReference type="SAM" id="MobiDB-lite"/>
    </source>
</evidence>
<evidence type="ECO:0000256" key="12">
    <source>
        <dbReference type="ARBA" id="ARBA00041185"/>
    </source>
</evidence>
<accession>A0ABY8C5M8</accession>
<evidence type="ECO:0000313" key="20">
    <source>
        <dbReference type="Proteomes" id="UP001220478"/>
    </source>
</evidence>
<organism evidence="19 20">
    <name type="scientific">Amygdalobacter indicium</name>
    <dbReference type="NCBI Taxonomy" id="3029272"/>
    <lineage>
        <taxon>Bacteria</taxon>
        <taxon>Bacillati</taxon>
        <taxon>Bacillota</taxon>
        <taxon>Clostridia</taxon>
        <taxon>Eubacteriales</taxon>
        <taxon>Oscillospiraceae</taxon>
        <taxon>Amygdalobacter</taxon>
    </lineage>
</organism>
<sequence length="542" mass="60255">MKKVNNNELEFKDGLDDVYVAGGKKQLPKRESASARRPGEALKFDFAESSRKKAATTSKPTTDSPAAMSAAPADGKTTNPVGARKSWKLPGAKPIDYATVDGTQLLLQQKHMHLGILLMIIAMLCFGMVMIFSASMNVGMYSQNNPFFYIKRQYMATMLGLVVMFVVANIDIRAFNRAIWVKLYYIGTLGLLFLVLIPGIGTYYNGQRRWLKIPFMSNTTFQPSEIAKVGVPFVLAFYFSRLQKIREQGGLTLNGSWKQRWFDGLVDVVIPVAIVLSWCALISMQSHMSAVFIMLLLTFVLLLAMRLPWRSWLFGGTELTCALLAFLLMVLLARPFLPANFTRRWDHLTKRLEIFRVQNKEADEEAKVSVKSDVDTYHSTQAFIAIAGGGLTGVGLGQGKQKLNYLPEGHNDYIFSNIVEELGFIGGVFVLGMFVVFFLIGCSIVTRTVGIFPRLISLGYIFLLTIQGILSIAVNVGVIPPTGISLPFFSFGGTSNVFFLFAAGCILSISKFAVRPSLAKRQEIMQVEAEIKQKYRDKGVRV</sequence>
<gene>
    <name evidence="19" type="ORF">PYS61_01670</name>
</gene>
<evidence type="ECO:0000256" key="7">
    <source>
        <dbReference type="ARBA" id="ARBA00022989"/>
    </source>
</evidence>
<feature type="compositionally biased region" description="Basic and acidic residues" evidence="17">
    <location>
        <begin position="28"/>
        <end position="51"/>
    </location>
</feature>
<keyword evidence="6" id="KW-0573">Peptidoglycan synthesis</keyword>
<evidence type="ECO:0000256" key="18">
    <source>
        <dbReference type="SAM" id="Phobius"/>
    </source>
</evidence>
<dbReference type="PANTHER" id="PTHR30474">
    <property type="entry name" value="CELL CYCLE PROTEIN"/>
    <property type="match status" value="1"/>
</dbReference>
<feature type="region of interest" description="Disordered" evidence="17">
    <location>
        <begin position="20"/>
        <end position="87"/>
    </location>
</feature>
<evidence type="ECO:0000256" key="15">
    <source>
        <dbReference type="ARBA" id="ARBA00049902"/>
    </source>
</evidence>